<dbReference type="GO" id="GO:0016020">
    <property type="term" value="C:membrane"/>
    <property type="evidence" value="ECO:0007669"/>
    <property type="project" value="InterPro"/>
</dbReference>
<dbReference type="EMBL" id="MN740890">
    <property type="protein sequence ID" value="QHU16820.1"/>
    <property type="molecule type" value="Genomic_DNA"/>
</dbReference>
<dbReference type="InterPro" id="IPR006813">
    <property type="entry name" value="Glyco_trans_17"/>
</dbReference>
<dbReference type="Pfam" id="PF04724">
    <property type="entry name" value="Glyco_transf_17"/>
    <property type="match status" value="1"/>
</dbReference>
<sequence length="268" mass="31608">MKIIDCFIFANEVDLLKYRLAVLNNVVDKFIIVEAKHTFSGIEKELSYNKNKKSFQKYEDKIIHIIVDLPHKQPDIDYKTDQQWQNEYTQRNAIMQGLSQIVLAPEDIIIISDADEIPDPDNLKKVKEVDPNFTALRLEQDYYYYNLSSKFVDPWYYSVMIKYGYLIETGLTPQECRHAPKFGIFNKGGWHLSYFGDISFIQKKIRSFSHQQYNKEEYTNDENIKNCIKNSTDLFHRDNKYHSMIKVPIAENSYLPPNSATLLKQFCK</sequence>
<accession>A0A6C0KJG3</accession>
<dbReference type="PANTHER" id="PTHR12224">
    <property type="entry name" value="BETA-1,4-MANNOSYL-GLYCOPROTEIN BETA-1,4-N-ACETYLGLUCOSAMINYL-TRANSFERASE"/>
    <property type="match status" value="1"/>
</dbReference>
<protein>
    <submittedName>
        <fullName evidence="1">Uncharacterized protein</fullName>
    </submittedName>
</protein>
<dbReference type="PANTHER" id="PTHR12224:SF0">
    <property type="entry name" value="BETA-1,4-MANNOSYL-GLYCOPROTEIN 4-BETA-N-ACETYLGLUCOSAMINYLTRANSFERASE"/>
    <property type="match status" value="1"/>
</dbReference>
<dbReference type="GO" id="GO:0006044">
    <property type="term" value="P:N-acetylglucosamine metabolic process"/>
    <property type="evidence" value="ECO:0007669"/>
    <property type="project" value="TreeGrafter"/>
</dbReference>
<reference evidence="1" key="1">
    <citation type="journal article" date="2020" name="Nature">
        <title>Giant virus diversity and host interactions through global metagenomics.</title>
        <authorList>
            <person name="Schulz F."/>
            <person name="Roux S."/>
            <person name="Paez-Espino D."/>
            <person name="Jungbluth S."/>
            <person name="Walsh D.A."/>
            <person name="Denef V.J."/>
            <person name="McMahon K.D."/>
            <person name="Konstantinidis K.T."/>
            <person name="Eloe-Fadrosh E.A."/>
            <person name="Kyrpides N.C."/>
            <person name="Woyke T."/>
        </authorList>
    </citation>
    <scope>NUCLEOTIDE SEQUENCE</scope>
    <source>
        <strain evidence="1">GVMAG-S-3300012000-53</strain>
    </source>
</reference>
<evidence type="ECO:0000313" key="1">
    <source>
        <dbReference type="EMBL" id="QHU16820.1"/>
    </source>
</evidence>
<dbReference type="GO" id="GO:0003830">
    <property type="term" value="F:beta-1,4-mannosylglycoprotein 4-beta-N-acetylglucosaminyltransferase activity"/>
    <property type="evidence" value="ECO:0007669"/>
    <property type="project" value="InterPro"/>
</dbReference>
<name>A0A6C0KJG3_9ZZZZ</name>
<organism evidence="1">
    <name type="scientific">viral metagenome</name>
    <dbReference type="NCBI Taxonomy" id="1070528"/>
    <lineage>
        <taxon>unclassified sequences</taxon>
        <taxon>metagenomes</taxon>
        <taxon>organismal metagenomes</taxon>
    </lineage>
</organism>
<dbReference type="AlphaFoldDB" id="A0A6C0KJG3"/>
<proteinExistence type="predicted"/>